<dbReference type="Proteomes" id="UP000001202">
    <property type="component" value="Chromosome"/>
</dbReference>
<dbReference type="Gene3D" id="1.25.40.10">
    <property type="entry name" value="Tetratricopeptide repeat domain"/>
    <property type="match status" value="1"/>
</dbReference>
<sequence length="374" mass="43127">MNNLIKAYAAGVMSAAFLFGSEGRVRSESDRVRGEDPWHLLQWAQVVYEREEFGDTLRYAQRARALRREQVEHQCRVLLRARTRAESAGIPETLSDLYALLKSRGETDACEVLDAIFLTHAPHVFQNSVSKLLQWLKDSAAFPEAELLLGKVFEGEGEYAQALQHYRNAWDTRAQLVVPDARFDIIYAMANVSRLLSQQDEREKYLLLVLSEDPLYSAREVWGKTLHAMLRTIRSSNTVEKFFKLYRHRNVLALRAYQELTEMYVRTDNIERALPVSVLAADIAISALDSFLQKIELTYQYKDLADLFLRTGSHPTILKWANEHGVWQTLLHFADLLYKKGLHAQARDMYYNLAEKCPAFEYARRAAYKLSLTL</sequence>
<reference evidence="1 2" key="1">
    <citation type="journal article" date="2008" name="BMC Microbiol.">
        <title>Complete genome sequence of Treponema pallidum ssp. pallidum strain SS14 determined with oligonucleotide arrays.</title>
        <authorList>
            <person name="Matejkova P."/>
            <person name="Strouhal M."/>
            <person name="Smajs D."/>
            <person name="Norris S.J."/>
            <person name="Palzkill T."/>
            <person name="Petrosino J.F."/>
            <person name="Sodergren E."/>
            <person name="Norton J.E."/>
            <person name="Singh J."/>
            <person name="Richmond T.A."/>
            <person name="Molla M.N."/>
            <person name="Albert T.J."/>
            <person name="Weinstock G.M."/>
        </authorList>
    </citation>
    <scope>NUCLEOTIDE SEQUENCE [LARGE SCALE GENOMIC DNA]</scope>
    <source>
        <strain evidence="1 2">SS14</strain>
    </source>
</reference>
<dbReference type="RefSeq" id="WP_010881895.1">
    <property type="nucleotide sequence ID" value="NC_010741.1"/>
</dbReference>
<dbReference type="GeneID" id="93876217"/>
<dbReference type="EMBL" id="CP000805">
    <property type="protein sequence ID" value="ACD70872.1"/>
    <property type="molecule type" value="Genomic_DNA"/>
</dbReference>
<dbReference type="PATRIC" id="fig|455434.6.peg.447"/>
<accession>A0A0H3BIF0</accession>
<dbReference type="KEGG" id="tpp:TPASS_0447"/>
<organism evidence="1 2">
    <name type="scientific">Treponema pallidum subsp. pallidum (strain SS14)</name>
    <dbReference type="NCBI Taxonomy" id="455434"/>
    <lineage>
        <taxon>Bacteria</taxon>
        <taxon>Pseudomonadati</taxon>
        <taxon>Spirochaetota</taxon>
        <taxon>Spirochaetia</taxon>
        <taxon>Spirochaetales</taxon>
        <taxon>Treponemataceae</taxon>
        <taxon>Treponema</taxon>
    </lineage>
</organism>
<dbReference type="InterPro" id="IPR011990">
    <property type="entry name" value="TPR-like_helical_dom_sf"/>
</dbReference>
<evidence type="ECO:0000313" key="1">
    <source>
        <dbReference type="EMBL" id="ACD70872.1"/>
    </source>
</evidence>
<evidence type="ECO:0008006" key="3">
    <source>
        <dbReference type="Google" id="ProtNLM"/>
    </source>
</evidence>
<protein>
    <recommendedName>
        <fullName evidence="3">Tetratricopeptide repeat protein</fullName>
    </recommendedName>
</protein>
<proteinExistence type="predicted"/>
<name>A0A0H3BIF0_TREPS</name>
<dbReference type="SMR" id="A0A0H3BIF0"/>
<gene>
    <name evidence="1" type="ordered locus">TPASS_0447</name>
</gene>
<evidence type="ECO:0000313" key="2">
    <source>
        <dbReference type="Proteomes" id="UP000001202"/>
    </source>
</evidence>
<dbReference type="AlphaFoldDB" id="A0A0H3BIF0"/>